<dbReference type="Proteomes" id="UP000230233">
    <property type="component" value="Chromosome V"/>
</dbReference>
<protein>
    <submittedName>
        <fullName evidence="1">Uncharacterized protein</fullName>
    </submittedName>
</protein>
<evidence type="ECO:0000313" key="1">
    <source>
        <dbReference type="EMBL" id="PIC30193.1"/>
    </source>
</evidence>
<dbReference type="AlphaFoldDB" id="A0A2G5TSG8"/>
<proteinExistence type="predicted"/>
<dbReference type="EMBL" id="PDUG01000005">
    <property type="protein sequence ID" value="PIC30193.1"/>
    <property type="molecule type" value="Genomic_DNA"/>
</dbReference>
<dbReference type="STRING" id="1611254.A0A2G5TSG8"/>
<comment type="caution">
    <text evidence="1">The sequence shown here is derived from an EMBL/GenBank/DDBJ whole genome shotgun (WGS) entry which is preliminary data.</text>
</comment>
<accession>A0A2G5TSG8</accession>
<keyword evidence="2" id="KW-1185">Reference proteome</keyword>
<evidence type="ECO:0000313" key="2">
    <source>
        <dbReference type="Proteomes" id="UP000230233"/>
    </source>
</evidence>
<organism evidence="1 2">
    <name type="scientific">Caenorhabditis nigoni</name>
    <dbReference type="NCBI Taxonomy" id="1611254"/>
    <lineage>
        <taxon>Eukaryota</taxon>
        <taxon>Metazoa</taxon>
        <taxon>Ecdysozoa</taxon>
        <taxon>Nematoda</taxon>
        <taxon>Chromadorea</taxon>
        <taxon>Rhabditida</taxon>
        <taxon>Rhabditina</taxon>
        <taxon>Rhabditomorpha</taxon>
        <taxon>Rhabditoidea</taxon>
        <taxon>Rhabditidae</taxon>
        <taxon>Peloderinae</taxon>
        <taxon>Caenorhabditis</taxon>
    </lineage>
</organism>
<sequence>MDWNCEVSCGNGSSSMTIQGQLLNQRRFDKEEYGTDREQRPIFESIGTHLANAVSTVFGELPQMALQYFGDFSGLPDNS</sequence>
<reference evidence="2" key="1">
    <citation type="submission" date="2017-10" db="EMBL/GenBank/DDBJ databases">
        <title>Rapid genome shrinkage in a self-fertile nematode reveals novel sperm competition proteins.</title>
        <authorList>
            <person name="Yin D."/>
            <person name="Schwarz E.M."/>
            <person name="Thomas C.G."/>
            <person name="Felde R.L."/>
            <person name="Korf I.F."/>
            <person name="Cutter A.D."/>
            <person name="Schartner C.M."/>
            <person name="Ralston E.J."/>
            <person name="Meyer B.J."/>
            <person name="Haag E.S."/>
        </authorList>
    </citation>
    <scope>NUCLEOTIDE SEQUENCE [LARGE SCALE GENOMIC DNA]</scope>
    <source>
        <strain evidence="2">JU1422</strain>
    </source>
</reference>
<name>A0A2G5TSG8_9PELO</name>
<gene>
    <name evidence="1" type="primary">Cnig_chr_V.g21522</name>
    <name evidence="1" type="ORF">B9Z55_021522</name>
</gene>